<dbReference type="PANTHER" id="PTHR43798:SF31">
    <property type="entry name" value="AB HYDROLASE SUPERFAMILY PROTEIN YCLE"/>
    <property type="match status" value="1"/>
</dbReference>
<keyword evidence="4" id="KW-1185">Reference proteome</keyword>
<dbReference type="EMBL" id="SRJD01000005">
    <property type="protein sequence ID" value="TGA98836.1"/>
    <property type="molecule type" value="Genomic_DNA"/>
</dbReference>
<dbReference type="GO" id="GO:0016787">
    <property type="term" value="F:hydrolase activity"/>
    <property type="evidence" value="ECO:0007669"/>
    <property type="project" value="UniProtKB-KW"/>
</dbReference>
<dbReference type="InterPro" id="IPR050266">
    <property type="entry name" value="AB_hydrolase_sf"/>
</dbReference>
<gene>
    <name evidence="3" type="ORF">E4665_05780</name>
</gene>
<sequence>MYVEVENGVPIYVHDINPGTGSGTIVFIHGWPLNHKMFEYQFNVLPQHGFRCIGIDLRGFGQSGKPWGSYAYDRLADDLFAVLQALQLENVILLGFSVGGAVSIRYMARYNGRHVAKLVLVDAASPSLSRQADSPYGTPIEQVNAMLGQLYVNRPRFLHDLSLMFFNRNLGPDMLDWFVSLSLEAAPYATIKILEELGKENVTKDLSTIKVPTAVFHGIHDQVIPFKSGGLTQQQIAGSTLYPLNNSGHGSPIEQADEFNHALIQFLSQS</sequence>
<evidence type="ECO:0000256" key="1">
    <source>
        <dbReference type="ARBA" id="ARBA00022801"/>
    </source>
</evidence>
<dbReference type="AlphaFoldDB" id="A0A4Z0GQW9"/>
<evidence type="ECO:0000313" key="3">
    <source>
        <dbReference type="EMBL" id="TGA98836.1"/>
    </source>
</evidence>
<accession>A0A4Z0GQW9</accession>
<reference evidence="3 4" key="1">
    <citation type="journal article" date="2015" name="Int. J. Syst. Evol. Microbiol.">
        <title>Sporolactobacillus shoreae sp. nov. and Sporolactobacillus spathodeae sp. nov., two spore-forming lactic acid bacteria isolated from tree barks in Thailand.</title>
        <authorList>
            <person name="Thamacharoensuk T."/>
            <person name="Kitahara M."/>
            <person name="Ohkuma M."/>
            <person name="Thongchul N."/>
            <person name="Tanasupawat S."/>
        </authorList>
    </citation>
    <scope>NUCLEOTIDE SEQUENCE [LARGE SCALE GENOMIC DNA]</scope>
    <source>
        <strain evidence="3 4">BK92</strain>
    </source>
</reference>
<evidence type="ECO:0000313" key="4">
    <source>
        <dbReference type="Proteomes" id="UP000298347"/>
    </source>
</evidence>
<dbReference type="PANTHER" id="PTHR43798">
    <property type="entry name" value="MONOACYLGLYCEROL LIPASE"/>
    <property type="match status" value="1"/>
</dbReference>
<dbReference type="PRINTS" id="PR00412">
    <property type="entry name" value="EPOXHYDRLASE"/>
</dbReference>
<dbReference type="InterPro" id="IPR000073">
    <property type="entry name" value="AB_hydrolase_1"/>
</dbReference>
<dbReference type="RefSeq" id="WP_135347856.1">
    <property type="nucleotide sequence ID" value="NZ_SRJD01000005.1"/>
</dbReference>
<proteinExistence type="predicted"/>
<dbReference type="Gene3D" id="3.40.50.1820">
    <property type="entry name" value="alpha/beta hydrolase"/>
    <property type="match status" value="1"/>
</dbReference>
<dbReference type="GO" id="GO:0016020">
    <property type="term" value="C:membrane"/>
    <property type="evidence" value="ECO:0007669"/>
    <property type="project" value="TreeGrafter"/>
</dbReference>
<dbReference type="SUPFAM" id="SSF53474">
    <property type="entry name" value="alpha/beta-Hydrolases"/>
    <property type="match status" value="1"/>
</dbReference>
<evidence type="ECO:0000259" key="2">
    <source>
        <dbReference type="Pfam" id="PF00561"/>
    </source>
</evidence>
<protein>
    <submittedName>
        <fullName evidence="3">Alpha/beta hydrolase</fullName>
    </submittedName>
</protein>
<comment type="caution">
    <text evidence="3">The sequence shown here is derived from an EMBL/GenBank/DDBJ whole genome shotgun (WGS) entry which is preliminary data.</text>
</comment>
<dbReference type="Proteomes" id="UP000298347">
    <property type="component" value="Unassembled WGS sequence"/>
</dbReference>
<dbReference type="PRINTS" id="PR00111">
    <property type="entry name" value="ABHYDROLASE"/>
</dbReference>
<organism evidence="3 4">
    <name type="scientific">Sporolactobacillus shoreae</name>
    <dbReference type="NCBI Taxonomy" id="1465501"/>
    <lineage>
        <taxon>Bacteria</taxon>
        <taxon>Bacillati</taxon>
        <taxon>Bacillota</taxon>
        <taxon>Bacilli</taxon>
        <taxon>Bacillales</taxon>
        <taxon>Sporolactobacillaceae</taxon>
        <taxon>Sporolactobacillus</taxon>
    </lineage>
</organism>
<name>A0A4Z0GQW9_9BACL</name>
<dbReference type="OrthoDB" id="9773293at2"/>
<dbReference type="InterPro" id="IPR000639">
    <property type="entry name" value="Epox_hydrolase-like"/>
</dbReference>
<dbReference type="Pfam" id="PF00561">
    <property type="entry name" value="Abhydrolase_1"/>
    <property type="match status" value="1"/>
</dbReference>
<feature type="domain" description="AB hydrolase-1" evidence="2">
    <location>
        <begin position="24"/>
        <end position="254"/>
    </location>
</feature>
<dbReference type="InterPro" id="IPR029058">
    <property type="entry name" value="AB_hydrolase_fold"/>
</dbReference>
<keyword evidence="1 3" id="KW-0378">Hydrolase</keyword>